<evidence type="ECO:0000313" key="2">
    <source>
        <dbReference type="EnsemblMetazoa" id="ADAC000239-PA"/>
    </source>
</evidence>
<dbReference type="VEuPathDB" id="VectorBase:ADAC000239"/>
<gene>
    <name evidence="1" type="ORF">AND_000239</name>
</gene>
<proteinExistence type="predicted"/>
<reference evidence="1 3" key="1">
    <citation type="journal article" date="2010" name="BMC Genomics">
        <title>Combination of measures distinguishes pre-miRNAs from other stem-loops in the genome of the newly sequenced Anopheles darlingi.</title>
        <authorList>
            <person name="Mendes N.D."/>
            <person name="Freitas A.T."/>
            <person name="Vasconcelos A.T."/>
            <person name="Sagot M.F."/>
        </authorList>
    </citation>
    <scope>NUCLEOTIDE SEQUENCE</scope>
</reference>
<evidence type="ECO:0000313" key="1">
    <source>
        <dbReference type="EMBL" id="ETN67926.1"/>
    </source>
</evidence>
<dbReference type="HOGENOM" id="CLU_2456614_0_0_1"/>
<sequence length="89" mass="9878">MVHENPDSPTSTRRCSRCRRLDLELIGRDSQNGSDNANAAWTNSFWSPLEAKAKTQRQRLASGGGSGLMLLLTPSSVHRMLRRLTALRA</sequence>
<reference evidence="2" key="4">
    <citation type="submission" date="2015-06" db="UniProtKB">
        <authorList>
            <consortium name="EnsemblMetazoa"/>
        </authorList>
    </citation>
    <scope>IDENTIFICATION</scope>
</reference>
<evidence type="ECO:0000313" key="3">
    <source>
        <dbReference type="Proteomes" id="UP000000673"/>
    </source>
</evidence>
<dbReference type="Proteomes" id="UP000000673">
    <property type="component" value="Unassembled WGS sequence"/>
</dbReference>
<accession>W5JUX5</accession>
<dbReference type="EnsemblMetazoa" id="ADAC000239-RA">
    <property type="protein sequence ID" value="ADAC000239-PA"/>
    <property type="gene ID" value="ADAC000239"/>
</dbReference>
<dbReference type="EMBL" id="ADMH02000065">
    <property type="protein sequence ID" value="ETN67926.1"/>
    <property type="molecule type" value="Genomic_DNA"/>
</dbReference>
<keyword evidence="3" id="KW-1185">Reference proteome</keyword>
<organism evidence="1">
    <name type="scientific">Anopheles darlingi</name>
    <name type="common">Mosquito</name>
    <dbReference type="NCBI Taxonomy" id="43151"/>
    <lineage>
        <taxon>Eukaryota</taxon>
        <taxon>Metazoa</taxon>
        <taxon>Ecdysozoa</taxon>
        <taxon>Arthropoda</taxon>
        <taxon>Hexapoda</taxon>
        <taxon>Insecta</taxon>
        <taxon>Pterygota</taxon>
        <taxon>Neoptera</taxon>
        <taxon>Endopterygota</taxon>
        <taxon>Diptera</taxon>
        <taxon>Nematocera</taxon>
        <taxon>Culicoidea</taxon>
        <taxon>Culicidae</taxon>
        <taxon>Anophelinae</taxon>
        <taxon>Anopheles</taxon>
    </lineage>
</organism>
<reference evidence="1" key="3">
    <citation type="journal article" date="2013" name="Nucleic Acids Res.">
        <title>The genome of Anopheles darlingi, the main neotropical malaria vector.</title>
        <authorList>
            <person name="Marinotti O."/>
            <person name="Cerqueira G.C."/>
            <person name="de Almeida L.G."/>
            <person name="Ferro M.I."/>
            <person name="Loreto E.L."/>
            <person name="Zaha A."/>
            <person name="Teixeira S.M."/>
            <person name="Wespiser A.R."/>
            <person name="Almeida E Silva A."/>
            <person name="Schlindwein A.D."/>
            <person name="Pacheco A.C."/>
            <person name="Silva A.L."/>
            <person name="Graveley B.R."/>
            <person name="Walenz B.P."/>
            <person name="Lima Bde A."/>
            <person name="Ribeiro C.A."/>
            <person name="Nunes-Silva C.G."/>
            <person name="de Carvalho C.R."/>
            <person name="Soares C.M."/>
            <person name="de Menezes C.B."/>
            <person name="Matiolli C."/>
            <person name="Caffrey D."/>
            <person name="Araujo D.A."/>
            <person name="de Oliveira D.M."/>
            <person name="Golenbock D."/>
            <person name="Grisard E.C."/>
            <person name="Fantinatti-Garboggini F."/>
            <person name="de Carvalho F.M."/>
            <person name="Barcellos F.G."/>
            <person name="Prosdocimi F."/>
            <person name="May G."/>
            <person name="Azevedo Junior G.M."/>
            <person name="Guimaraes G.M."/>
            <person name="Goldman G.H."/>
            <person name="Padilha I.Q."/>
            <person name="Batista Jda S."/>
            <person name="Ferro J.A."/>
            <person name="Ribeiro J.M."/>
            <person name="Fietto J.L."/>
            <person name="Dabbas K.M."/>
            <person name="Cerdeira L."/>
            <person name="Agnez-Lima L.F."/>
            <person name="Brocchi M."/>
            <person name="de Carvalho M.O."/>
            <person name="Teixeira Mde M."/>
            <person name="Diniz Maia Mde M."/>
            <person name="Goldman M.H."/>
            <person name="Cruz Schneider M.P."/>
            <person name="Felipe M.S."/>
            <person name="Hungria M."/>
            <person name="Nicolas M.F."/>
            <person name="Pereira M."/>
            <person name="Montes M.A."/>
            <person name="Cantao M.E."/>
            <person name="Vincentz M."/>
            <person name="Rafael M.S."/>
            <person name="Silverman N."/>
            <person name="Stoco P.H."/>
            <person name="Souza R.C."/>
            <person name="Vicentini R."/>
            <person name="Gazzinelli R.T."/>
            <person name="Neves Rde O."/>
            <person name="Silva R."/>
            <person name="Astolfi-Filho S."/>
            <person name="Maciel T.E."/>
            <person name="Urmenyi T.P."/>
            <person name="Tadei W.P."/>
            <person name="Camargo E.P."/>
            <person name="de Vasconcelos A.T."/>
        </authorList>
    </citation>
    <scope>NUCLEOTIDE SEQUENCE</scope>
</reference>
<name>W5JUX5_ANODA</name>
<dbReference type="AlphaFoldDB" id="W5JUX5"/>
<reference evidence="1" key="2">
    <citation type="submission" date="2010-05" db="EMBL/GenBank/DDBJ databases">
        <authorList>
            <person name="Almeida L.G."/>
            <person name="Nicolas M.F."/>
            <person name="Souza R.C."/>
            <person name="Vasconcelos A.T.R."/>
        </authorList>
    </citation>
    <scope>NUCLEOTIDE SEQUENCE</scope>
</reference>
<protein>
    <submittedName>
        <fullName evidence="1 2">Uncharacterized protein</fullName>
    </submittedName>
</protein>